<evidence type="ECO:0000313" key="2">
    <source>
        <dbReference type="Proteomes" id="UP000015001"/>
    </source>
</evidence>
<reference evidence="1 2" key="1">
    <citation type="submission" date="2013-02" db="EMBL/GenBank/DDBJ databases">
        <title>Draft Genome Sequence of Streptomyces afghaniensis, Which Produces Compounds of the Julimycin B-Complex.</title>
        <authorList>
            <person name="Gruening B.A."/>
            <person name="Praeg A."/>
            <person name="Erxleben A."/>
            <person name="Guenther S."/>
            <person name="Fiedler H.-P."/>
            <person name="Goodfellow M."/>
            <person name="Mueller M."/>
        </authorList>
    </citation>
    <scope>NUCLEOTIDE SEQUENCE [LARGE SCALE GENOMIC DNA]</scope>
    <source>
        <strain evidence="1 2">772</strain>
    </source>
</reference>
<dbReference type="OrthoDB" id="4260303at2"/>
<organism evidence="1 2">
    <name type="scientific">Streptomyces afghaniensis 772</name>
    <dbReference type="NCBI Taxonomy" id="1283301"/>
    <lineage>
        <taxon>Bacteria</taxon>
        <taxon>Bacillati</taxon>
        <taxon>Actinomycetota</taxon>
        <taxon>Actinomycetes</taxon>
        <taxon>Kitasatosporales</taxon>
        <taxon>Streptomycetaceae</taxon>
        <taxon>Streptomyces</taxon>
    </lineage>
</organism>
<name>S4MM32_9ACTN</name>
<dbReference type="HOGENOM" id="CLU_204017_0_0_11"/>
<comment type="caution">
    <text evidence="1">The sequence shown here is derived from an EMBL/GenBank/DDBJ whole genome shotgun (WGS) entry which is preliminary data.</text>
</comment>
<gene>
    <name evidence="1" type="ORF">STAFG_8425</name>
</gene>
<dbReference type="PATRIC" id="fig|1283301.3.peg.8359"/>
<dbReference type="AlphaFoldDB" id="S4MM32"/>
<proteinExistence type="predicted"/>
<accession>S4MM32</accession>
<evidence type="ECO:0000313" key="1">
    <source>
        <dbReference type="EMBL" id="EPJ34522.1"/>
    </source>
</evidence>
<evidence type="ECO:0008006" key="3">
    <source>
        <dbReference type="Google" id="ProtNLM"/>
    </source>
</evidence>
<sequence>MTEGKPRAWVGDQVYDASAGKEGIVSDVKRDGTYILREVNSFALRWEAPSAVKLTVTVSRLERVEKERGA</sequence>
<protein>
    <recommendedName>
        <fullName evidence="3">DUF2171 domain-containing protein</fullName>
    </recommendedName>
</protein>
<dbReference type="Proteomes" id="UP000015001">
    <property type="component" value="Unassembled WGS sequence"/>
</dbReference>
<keyword evidence="2" id="KW-1185">Reference proteome</keyword>
<dbReference type="RefSeq" id="WP_020277246.1">
    <property type="nucleotide sequence ID" value="NZ_KE354474.1"/>
</dbReference>
<dbReference type="EMBL" id="AOPY01001694">
    <property type="protein sequence ID" value="EPJ34522.1"/>
    <property type="molecule type" value="Genomic_DNA"/>
</dbReference>